<feature type="compositionally biased region" description="Basic residues" evidence="1">
    <location>
        <begin position="49"/>
        <end position="63"/>
    </location>
</feature>
<name>A0A6C0JI17_9ZZZZ</name>
<dbReference type="EMBL" id="MN740402">
    <property type="protein sequence ID" value="QHU04651.1"/>
    <property type="molecule type" value="Genomic_DNA"/>
</dbReference>
<protein>
    <submittedName>
        <fullName evidence="2">Uncharacterized protein</fullName>
    </submittedName>
</protein>
<accession>A0A6C0JI17</accession>
<organism evidence="2">
    <name type="scientific">viral metagenome</name>
    <dbReference type="NCBI Taxonomy" id="1070528"/>
    <lineage>
        <taxon>unclassified sequences</taxon>
        <taxon>metagenomes</taxon>
        <taxon>organismal metagenomes</taxon>
    </lineage>
</organism>
<feature type="region of interest" description="Disordered" evidence="1">
    <location>
        <begin position="38"/>
        <end position="70"/>
    </location>
</feature>
<evidence type="ECO:0000256" key="1">
    <source>
        <dbReference type="SAM" id="MobiDB-lite"/>
    </source>
</evidence>
<proteinExistence type="predicted"/>
<dbReference type="AlphaFoldDB" id="A0A6C0JI17"/>
<sequence>MANPWLSHVKSTMADMKRKGTYKKKGGLAQVIEAAKKTYTKSSSAPSGKKTRRHGRKGRKSRKSFMGMME</sequence>
<reference evidence="2" key="1">
    <citation type="journal article" date="2020" name="Nature">
        <title>Giant virus diversity and host interactions through global metagenomics.</title>
        <authorList>
            <person name="Schulz F."/>
            <person name="Roux S."/>
            <person name="Paez-Espino D."/>
            <person name="Jungbluth S."/>
            <person name="Walsh D.A."/>
            <person name="Denef V.J."/>
            <person name="McMahon K.D."/>
            <person name="Konstantinidis K.T."/>
            <person name="Eloe-Fadrosh E.A."/>
            <person name="Kyrpides N.C."/>
            <person name="Woyke T."/>
        </authorList>
    </citation>
    <scope>NUCLEOTIDE SEQUENCE</scope>
    <source>
        <strain evidence="2">GVMAG-M-3300027708-51</strain>
    </source>
</reference>
<evidence type="ECO:0000313" key="2">
    <source>
        <dbReference type="EMBL" id="QHU04651.1"/>
    </source>
</evidence>